<protein>
    <submittedName>
        <fullName evidence="1">Uncharacterized protein</fullName>
    </submittedName>
</protein>
<comment type="caution">
    <text evidence="1">The sequence shown here is derived from an EMBL/GenBank/DDBJ whole genome shotgun (WGS) entry which is preliminary data.</text>
</comment>
<reference evidence="1 2" key="1">
    <citation type="journal article" date="2018" name="Evol. Lett.">
        <title>Horizontal gene cluster transfer increased hallucinogenic mushroom diversity.</title>
        <authorList>
            <person name="Reynolds H.T."/>
            <person name="Vijayakumar V."/>
            <person name="Gluck-Thaler E."/>
            <person name="Korotkin H.B."/>
            <person name="Matheny P.B."/>
            <person name="Slot J.C."/>
        </authorList>
    </citation>
    <scope>NUCLEOTIDE SEQUENCE [LARGE SCALE GENOMIC DNA]</scope>
    <source>
        <strain evidence="1 2">SRW20</strain>
    </source>
</reference>
<gene>
    <name evidence="1" type="ORF">CVT26_007846</name>
</gene>
<evidence type="ECO:0000313" key="2">
    <source>
        <dbReference type="Proteomes" id="UP000284706"/>
    </source>
</evidence>
<proteinExistence type="predicted"/>
<accession>A0A409W7T2</accession>
<evidence type="ECO:0000313" key="1">
    <source>
        <dbReference type="EMBL" id="PPQ74600.1"/>
    </source>
</evidence>
<dbReference type="AlphaFoldDB" id="A0A409W7T2"/>
<sequence length="68" mass="7390">MDAMGAISITARSTLLSYKQICRIAQVCTAHSILQPPYEYCGGASLTALLSRWFVSLSISFSRTPASF</sequence>
<dbReference type="EMBL" id="NHYE01005329">
    <property type="protein sequence ID" value="PPQ74600.1"/>
    <property type="molecule type" value="Genomic_DNA"/>
</dbReference>
<dbReference type="InParanoid" id="A0A409W7T2"/>
<name>A0A409W7T2_9AGAR</name>
<keyword evidence="2" id="KW-1185">Reference proteome</keyword>
<dbReference type="Proteomes" id="UP000284706">
    <property type="component" value="Unassembled WGS sequence"/>
</dbReference>
<organism evidence="1 2">
    <name type="scientific">Gymnopilus dilepis</name>
    <dbReference type="NCBI Taxonomy" id="231916"/>
    <lineage>
        <taxon>Eukaryota</taxon>
        <taxon>Fungi</taxon>
        <taxon>Dikarya</taxon>
        <taxon>Basidiomycota</taxon>
        <taxon>Agaricomycotina</taxon>
        <taxon>Agaricomycetes</taxon>
        <taxon>Agaricomycetidae</taxon>
        <taxon>Agaricales</taxon>
        <taxon>Agaricineae</taxon>
        <taxon>Hymenogastraceae</taxon>
        <taxon>Gymnopilus</taxon>
    </lineage>
</organism>